<dbReference type="Proteomes" id="UP000581769">
    <property type="component" value="Unassembled WGS sequence"/>
</dbReference>
<dbReference type="Pfam" id="PF12079">
    <property type="entry name" value="DUF3558"/>
    <property type="match status" value="1"/>
</dbReference>
<evidence type="ECO:0000256" key="1">
    <source>
        <dbReference type="SAM" id="SignalP"/>
    </source>
</evidence>
<evidence type="ECO:0000313" key="2">
    <source>
        <dbReference type="EMBL" id="MBB4682781.1"/>
    </source>
</evidence>
<name>A0A840IKD4_9PSEU</name>
<dbReference type="RefSeq" id="WP_312873697.1">
    <property type="nucleotide sequence ID" value="NZ_JACHMG010000001.1"/>
</dbReference>
<accession>A0A840IKD4</accession>
<evidence type="ECO:0000313" key="3">
    <source>
        <dbReference type="Proteomes" id="UP000581769"/>
    </source>
</evidence>
<dbReference type="EMBL" id="JACHMG010000001">
    <property type="protein sequence ID" value="MBB4682781.1"/>
    <property type="molecule type" value="Genomic_DNA"/>
</dbReference>
<sequence length="180" mass="18350">MADPVTAPQARRKFAVVSVLSLLLLTGCGRAPAAQPAAPASSAPASASAPLSMAGLEPCELLSPQDRSAVGFTALGKEKTIGEARACDWKVPSVYGVTVTLDETNGLDNLDVSTGERTKKTVGAHQALQVSGRNGTCAVLLGVAGRASVQVDVSNANFADVPLACRRASSVAELVEPKLP</sequence>
<organism evidence="2 3">
    <name type="scientific">Amycolatopsis jiangsuensis</name>
    <dbReference type="NCBI Taxonomy" id="1181879"/>
    <lineage>
        <taxon>Bacteria</taxon>
        <taxon>Bacillati</taxon>
        <taxon>Actinomycetota</taxon>
        <taxon>Actinomycetes</taxon>
        <taxon>Pseudonocardiales</taxon>
        <taxon>Pseudonocardiaceae</taxon>
        <taxon>Amycolatopsis</taxon>
    </lineage>
</organism>
<dbReference type="InterPro" id="IPR024520">
    <property type="entry name" value="DUF3558"/>
</dbReference>
<reference evidence="2 3" key="1">
    <citation type="submission" date="2020-08" db="EMBL/GenBank/DDBJ databases">
        <title>Sequencing the genomes of 1000 actinobacteria strains.</title>
        <authorList>
            <person name="Klenk H.-P."/>
        </authorList>
    </citation>
    <scope>NUCLEOTIDE SEQUENCE [LARGE SCALE GENOMIC DNA]</scope>
    <source>
        <strain evidence="2 3">DSM 45859</strain>
    </source>
</reference>
<feature type="chain" id="PRO_5032339574" description="DUF3558 domain-containing protein" evidence="1">
    <location>
        <begin position="34"/>
        <end position="180"/>
    </location>
</feature>
<feature type="signal peptide" evidence="1">
    <location>
        <begin position="1"/>
        <end position="33"/>
    </location>
</feature>
<protein>
    <recommendedName>
        <fullName evidence="4">DUF3558 domain-containing protein</fullName>
    </recommendedName>
</protein>
<keyword evidence="1" id="KW-0732">Signal</keyword>
<keyword evidence="3" id="KW-1185">Reference proteome</keyword>
<gene>
    <name evidence="2" type="ORF">BJY18_000266</name>
</gene>
<dbReference type="AlphaFoldDB" id="A0A840IKD4"/>
<evidence type="ECO:0008006" key="4">
    <source>
        <dbReference type="Google" id="ProtNLM"/>
    </source>
</evidence>
<comment type="caution">
    <text evidence="2">The sequence shown here is derived from an EMBL/GenBank/DDBJ whole genome shotgun (WGS) entry which is preliminary data.</text>
</comment>
<proteinExistence type="predicted"/>